<feature type="compositionally biased region" description="Acidic residues" evidence="1">
    <location>
        <begin position="731"/>
        <end position="747"/>
    </location>
</feature>
<dbReference type="OrthoDB" id="227157at2"/>
<dbReference type="SMART" id="SM00710">
    <property type="entry name" value="PbH1"/>
    <property type="match status" value="11"/>
</dbReference>
<dbReference type="EMBL" id="QGKL01000039">
    <property type="protein sequence ID" value="PWQ94690.1"/>
    <property type="molecule type" value="Genomic_DNA"/>
</dbReference>
<feature type="signal peptide" evidence="2">
    <location>
        <begin position="1"/>
        <end position="29"/>
    </location>
</feature>
<accession>A0A317CEG0</accession>
<dbReference type="InterPro" id="IPR012334">
    <property type="entry name" value="Pectin_lyas_fold"/>
</dbReference>
<dbReference type="Pfam" id="PF13229">
    <property type="entry name" value="Beta_helix"/>
    <property type="match status" value="2"/>
</dbReference>
<feature type="domain" description="Right handed beta helix" evidence="3">
    <location>
        <begin position="139"/>
        <end position="270"/>
    </location>
</feature>
<feature type="domain" description="Right handed beta helix" evidence="3">
    <location>
        <begin position="512"/>
        <end position="615"/>
    </location>
</feature>
<dbReference type="SUPFAM" id="SSF51126">
    <property type="entry name" value="Pectin lyase-like"/>
    <property type="match status" value="2"/>
</dbReference>
<comment type="caution">
    <text evidence="4">The sequence shown here is derived from an EMBL/GenBank/DDBJ whole genome shotgun (WGS) entry which is preliminary data.</text>
</comment>
<evidence type="ECO:0000256" key="1">
    <source>
        <dbReference type="SAM" id="MobiDB-lite"/>
    </source>
</evidence>
<dbReference type="AlphaFoldDB" id="A0A317CEG0"/>
<dbReference type="InterPro" id="IPR011050">
    <property type="entry name" value="Pectin_lyase_fold/virulence"/>
</dbReference>
<proteinExistence type="predicted"/>
<keyword evidence="2" id="KW-0732">Signal</keyword>
<organism evidence="4 5">
    <name type="scientific">Leucothrix arctica</name>
    <dbReference type="NCBI Taxonomy" id="1481894"/>
    <lineage>
        <taxon>Bacteria</taxon>
        <taxon>Pseudomonadati</taxon>
        <taxon>Pseudomonadota</taxon>
        <taxon>Gammaproteobacteria</taxon>
        <taxon>Thiotrichales</taxon>
        <taxon>Thiotrichaceae</taxon>
        <taxon>Leucothrix</taxon>
    </lineage>
</organism>
<dbReference type="Gene3D" id="2.160.20.10">
    <property type="entry name" value="Single-stranded right-handed beta-helix, Pectin lyase-like"/>
    <property type="match status" value="2"/>
</dbReference>
<evidence type="ECO:0000256" key="2">
    <source>
        <dbReference type="SAM" id="SignalP"/>
    </source>
</evidence>
<feature type="chain" id="PRO_5016371928" description="Right handed beta helix domain-containing protein" evidence="2">
    <location>
        <begin position="30"/>
        <end position="797"/>
    </location>
</feature>
<evidence type="ECO:0000259" key="3">
    <source>
        <dbReference type="Pfam" id="PF13229"/>
    </source>
</evidence>
<dbReference type="InterPro" id="IPR006626">
    <property type="entry name" value="PbH1"/>
</dbReference>
<feature type="compositionally biased region" description="Basic and acidic residues" evidence="1">
    <location>
        <begin position="778"/>
        <end position="797"/>
    </location>
</feature>
<gene>
    <name evidence="4" type="ORF">DKT75_15475</name>
</gene>
<keyword evidence="5" id="KW-1185">Reference proteome</keyword>
<protein>
    <recommendedName>
        <fullName evidence="3">Right handed beta helix domain-containing protein</fullName>
    </recommendedName>
</protein>
<sequence>MKRFNLSIKLNWMCSLGLSLLLTAPASHAALTDYTEVQQQAYQTIAQSLSEQNETALTAELIEPVTYWVDAVNGIDDFARTGQIDQPWKSITWAFNNIPFANDTANIVVRAGTYSPAVLYVGQERGGNAEETLPFNLIAYPADTVVLDGTNVADNGAMISIASASNVSISGLQISNITGTGKSAIYIANSDKITISNNSIHDSQWTTDTVAAISPTLADRLNGVAVVGTSTDITVENNNLYNLVTGYGEPILVLSPAVATVSNNITYGNDPEFFENQQYYVSTAGDDDLGIGTLEQPWQTVHKALFSIPFGEDNATINIREGTYQIPTAMYFDVSRGGADGKYFTVKSYEGETAVIDGGLLTTDFGAMVSVSSGAYVRIEGLSFTNLTGPKSGIYITGSSHHVALIDNKIFGMTWADDEGEDESAPTPSDNLNPIAVIGNNATTPLSDIIIRGNEMYDIVPGYSEGIKIVGNVTNFLVEDNEVRDIANIGIVAAGNYTWVLDDAGVLIPADVNHARNGIIRNNVVSNAVSPIANSAGIYLDGAHNVLVEGNTSHSNSVGYSIGSEQPGTAQDNTLKNNVAYDNSDAGLVVGTVHADATVVATLVEGNEFKNNYRKGGYGGEVTIQQVDGLVIQQNSFESLTDVVIVASQPATNITMNNNTYSSLSADPDALVFDWGGITGTSYIGLDQFQAQTCLDLNSAYEGSLTEATNTTLTQCSTGETDDEVVEEVIEEEVTEEETTDEVVDDSDDHKNKHNKKHKNKNKDKKNRKNGKNKANRAKNDAEWDERWEKRQSQNSK</sequence>
<feature type="region of interest" description="Disordered" evidence="1">
    <location>
        <begin position="731"/>
        <end position="797"/>
    </location>
</feature>
<evidence type="ECO:0000313" key="5">
    <source>
        <dbReference type="Proteomes" id="UP000245506"/>
    </source>
</evidence>
<dbReference type="Proteomes" id="UP000245506">
    <property type="component" value="Unassembled WGS sequence"/>
</dbReference>
<dbReference type="InterPro" id="IPR039448">
    <property type="entry name" value="Beta_helix"/>
</dbReference>
<name>A0A317CEG0_9GAMM</name>
<evidence type="ECO:0000313" key="4">
    <source>
        <dbReference type="EMBL" id="PWQ94690.1"/>
    </source>
</evidence>
<feature type="compositionally biased region" description="Basic residues" evidence="1">
    <location>
        <begin position="752"/>
        <end position="777"/>
    </location>
</feature>
<dbReference type="RefSeq" id="WP_109824339.1">
    <property type="nucleotide sequence ID" value="NZ_QGKL01000039.1"/>
</dbReference>
<reference evidence="4 5" key="1">
    <citation type="submission" date="2018-05" db="EMBL/GenBank/DDBJ databases">
        <title>Leucothrix arctica sp. nov., isolated from Arctic seawater.</title>
        <authorList>
            <person name="Choi A."/>
            <person name="Baek K."/>
        </authorList>
    </citation>
    <scope>NUCLEOTIDE SEQUENCE [LARGE SCALE GENOMIC DNA]</scope>
    <source>
        <strain evidence="4 5">IMCC9719</strain>
    </source>
</reference>